<feature type="region of interest" description="Disordered" evidence="1">
    <location>
        <begin position="43"/>
        <end position="78"/>
    </location>
</feature>
<accession>A0AAV4XLT9</accession>
<evidence type="ECO:0000256" key="1">
    <source>
        <dbReference type="SAM" id="MobiDB-lite"/>
    </source>
</evidence>
<evidence type="ECO:0000313" key="3">
    <source>
        <dbReference type="Proteomes" id="UP001054945"/>
    </source>
</evidence>
<dbReference type="AlphaFoldDB" id="A0AAV4XLT9"/>
<feature type="region of interest" description="Disordered" evidence="1">
    <location>
        <begin position="1"/>
        <end position="28"/>
    </location>
</feature>
<sequence length="118" mass="13123">MLEVREVYRGRHKSDAPEVKGNNNNGVTEEKVQKYIIMESQQTVAEGREGGVNSKSFRTSERRNAPKPQRSPDGTATISLRRGTDFFRALLIVSVKRSVLSPSLPFTSSTTLQSLLVT</sequence>
<comment type="caution">
    <text evidence="2">The sequence shown here is derived from an EMBL/GenBank/DDBJ whole genome shotgun (WGS) entry which is preliminary data.</text>
</comment>
<feature type="compositionally biased region" description="Basic and acidic residues" evidence="1">
    <location>
        <begin position="1"/>
        <end position="18"/>
    </location>
</feature>
<dbReference type="Proteomes" id="UP001054945">
    <property type="component" value="Unassembled WGS sequence"/>
</dbReference>
<reference evidence="2 3" key="1">
    <citation type="submission" date="2021-06" db="EMBL/GenBank/DDBJ databases">
        <title>Caerostris extrusa draft genome.</title>
        <authorList>
            <person name="Kono N."/>
            <person name="Arakawa K."/>
        </authorList>
    </citation>
    <scope>NUCLEOTIDE SEQUENCE [LARGE SCALE GENOMIC DNA]</scope>
</reference>
<dbReference type="EMBL" id="BPLR01000615">
    <property type="protein sequence ID" value="GIY96082.1"/>
    <property type="molecule type" value="Genomic_DNA"/>
</dbReference>
<proteinExistence type="predicted"/>
<keyword evidence="3" id="KW-1185">Reference proteome</keyword>
<name>A0AAV4XLT9_CAEEX</name>
<organism evidence="2 3">
    <name type="scientific">Caerostris extrusa</name>
    <name type="common">Bark spider</name>
    <name type="synonym">Caerostris bankana</name>
    <dbReference type="NCBI Taxonomy" id="172846"/>
    <lineage>
        <taxon>Eukaryota</taxon>
        <taxon>Metazoa</taxon>
        <taxon>Ecdysozoa</taxon>
        <taxon>Arthropoda</taxon>
        <taxon>Chelicerata</taxon>
        <taxon>Arachnida</taxon>
        <taxon>Araneae</taxon>
        <taxon>Araneomorphae</taxon>
        <taxon>Entelegynae</taxon>
        <taxon>Araneoidea</taxon>
        <taxon>Araneidae</taxon>
        <taxon>Caerostris</taxon>
    </lineage>
</organism>
<protein>
    <submittedName>
        <fullName evidence="2">Uncharacterized protein</fullName>
    </submittedName>
</protein>
<gene>
    <name evidence="2" type="ORF">CEXT_62861</name>
</gene>
<evidence type="ECO:0000313" key="2">
    <source>
        <dbReference type="EMBL" id="GIY96082.1"/>
    </source>
</evidence>